<dbReference type="PROSITE" id="PS51257">
    <property type="entry name" value="PROKAR_LIPOPROTEIN"/>
    <property type="match status" value="1"/>
</dbReference>
<reference evidence="2 3" key="1">
    <citation type="journal article" date="2008" name="Proc. Natl. Acad. Sci. U.S.A.">
        <title>The genome of Cyanothece 51142, a unicellular diazotrophic cyanobacterium important in the marine nitrogen cycle.</title>
        <authorList>
            <person name="Welsh E.A."/>
            <person name="Liberton M."/>
            <person name="Stoeckel J."/>
            <person name="Loh T."/>
            <person name="Elvitigala T."/>
            <person name="Wang C."/>
            <person name="Wollam A."/>
            <person name="Fulton R.S."/>
            <person name="Clifton S.W."/>
            <person name="Jacobs J.M."/>
            <person name="Aurora R."/>
            <person name="Ghosh B.K."/>
            <person name="Sherman L.A."/>
            <person name="Smith R.D."/>
            <person name="Wilson R.K."/>
            <person name="Pakrasi H.B."/>
        </authorList>
    </citation>
    <scope>NUCLEOTIDE SEQUENCE [LARGE SCALE GENOMIC DNA]</scope>
    <source>
        <strain evidence="3">ATCC 51142 / BH68</strain>
    </source>
</reference>
<dbReference type="InterPro" id="IPR001119">
    <property type="entry name" value="SLH_dom"/>
</dbReference>
<evidence type="ECO:0000313" key="3">
    <source>
        <dbReference type="Proteomes" id="UP000001203"/>
    </source>
</evidence>
<keyword evidence="3" id="KW-1185">Reference proteome</keyword>
<evidence type="ECO:0000313" key="2">
    <source>
        <dbReference type="EMBL" id="ACB50529.1"/>
    </source>
</evidence>
<gene>
    <name evidence="2" type="ordered locus">cce_1179</name>
</gene>
<dbReference type="PANTHER" id="PTHR33740">
    <property type="entry name" value="GPI-ANCHORED ADHESIN-LIKE PROTEIN"/>
    <property type="match status" value="1"/>
</dbReference>
<proteinExistence type="predicted"/>
<dbReference type="eggNOG" id="COG2866">
    <property type="taxonomic scope" value="Bacteria"/>
</dbReference>
<feature type="domain" description="SLH" evidence="1">
    <location>
        <begin position="135"/>
        <end position="198"/>
    </location>
</feature>
<name>B1WUS8_CROS5</name>
<feature type="domain" description="SLH" evidence="1">
    <location>
        <begin position="69"/>
        <end position="131"/>
    </location>
</feature>
<dbReference type="KEGG" id="cyt:cce_1179"/>
<evidence type="ECO:0000259" key="1">
    <source>
        <dbReference type="PROSITE" id="PS51272"/>
    </source>
</evidence>
<dbReference type="PANTHER" id="PTHR33740:SF3">
    <property type="entry name" value="GPI-ANCHORED ADHESIN-LIKE PROTEIN"/>
    <property type="match status" value="1"/>
</dbReference>
<dbReference type="Proteomes" id="UP000001203">
    <property type="component" value="Chromosome circular"/>
</dbReference>
<protein>
    <recommendedName>
        <fullName evidence="1">SLH domain-containing protein</fullName>
    </recommendedName>
</protein>
<sequence>MEFTLMKILIQIAQGFCLLSVSLLSCVPKTLSETISLPLSDVTSNQVIISKLENSVLGFDQSKQEPVLLAFNSFTDIDGVKGQTEIQQLVQLGVIETNSSNFNPLDPITRGQFVTWLVKAYNQLHDVPIPVGSNRELAFSDLSVSHPDFNYIQAAYDAGYIVGFEDGTFQPNNPLTREQMIALKSQLDSSGSDSRNADRLRHFASRTMGYTDVEQMSDQYLKYLVFDAWNAAGSKNFVRVYGQTRIYSPKRPVTRAEAAILLTKFRKGKPIEKVLESR</sequence>
<dbReference type="PROSITE" id="PS51272">
    <property type="entry name" value="SLH"/>
    <property type="match status" value="2"/>
</dbReference>
<dbReference type="AlphaFoldDB" id="B1WUS8"/>
<accession>B1WUS8</accession>
<dbReference type="Pfam" id="PF00395">
    <property type="entry name" value="SLH"/>
    <property type="match status" value="2"/>
</dbReference>
<organism evidence="2 3">
    <name type="scientific">Crocosphaera subtropica (strain ATCC 51142 / BH68)</name>
    <name type="common">Cyanothece sp. (strain ATCC 51142)</name>
    <dbReference type="NCBI Taxonomy" id="43989"/>
    <lineage>
        <taxon>Bacteria</taxon>
        <taxon>Bacillati</taxon>
        <taxon>Cyanobacteriota</taxon>
        <taxon>Cyanophyceae</taxon>
        <taxon>Oscillatoriophycideae</taxon>
        <taxon>Chroococcales</taxon>
        <taxon>Aphanothecaceae</taxon>
        <taxon>Crocosphaera</taxon>
        <taxon>Crocosphaera subtropica</taxon>
    </lineage>
</organism>
<dbReference type="STRING" id="43989.cce_1179"/>
<dbReference type="EMBL" id="CP000806">
    <property type="protein sequence ID" value="ACB50529.1"/>
    <property type="molecule type" value="Genomic_DNA"/>
</dbReference>
<dbReference type="HOGENOM" id="CLU_085348_0_0_3"/>